<accession>A0A0A9HD49</accession>
<feature type="transmembrane region" description="Helical" evidence="1">
    <location>
        <begin position="39"/>
        <end position="58"/>
    </location>
</feature>
<sequence>MSVSATRSFARSNGSSMPLFRYQHSSVSGRRNVRCRMKGMLIVALDWYIFFLAIHSFYQSNDGFDVLINQETAALYIHMNVISYPLIVSGQGIFLIQ</sequence>
<proteinExistence type="predicted"/>
<reference evidence="2" key="1">
    <citation type="submission" date="2014-09" db="EMBL/GenBank/DDBJ databases">
        <authorList>
            <person name="Magalhaes I.L.F."/>
            <person name="Oliveira U."/>
            <person name="Santos F.R."/>
            <person name="Vidigal T.H.D.A."/>
            <person name="Brescovit A.D."/>
            <person name="Santos A.J."/>
        </authorList>
    </citation>
    <scope>NUCLEOTIDE SEQUENCE</scope>
    <source>
        <tissue evidence="2">Shoot tissue taken approximately 20 cm above the soil surface</tissue>
    </source>
</reference>
<reference evidence="2" key="2">
    <citation type="journal article" date="2015" name="Data Brief">
        <title>Shoot transcriptome of the giant reed, Arundo donax.</title>
        <authorList>
            <person name="Barrero R.A."/>
            <person name="Guerrero F.D."/>
            <person name="Moolhuijzen P."/>
            <person name="Goolsby J.A."/>
            <person name="Tidwell J."/>
            <person name="Bellgard S.E."/>
            <person name="Bellgard M.I."/>
        </authorList>
    </citation>
    <scope>NUCLEOTIDE SEQUENCE</scope>
    <source>
        <tissue evidence="2">Shoot tissue taken approximately 20 cm above the soil surface</tissue>
    </source>
</reference>
<keyword evidence="1" id="KW-0472">Membrane</keyword>
<feature type="transmembrane region" description="Helical" evidence="1">
    <location>
        <begin position="73"/>
        <end position="96"/>
    </location>
</feature>
<name>A0A0A9HD49_ARUDO</name>
<dbReference type="EMBL" id="GBRH01163249">
    <property type="protein sequence ID" value="JAE34647.1"/>
    <property type="molecule type" value="Transcribed_RNA"/>
</dbReference>
<protein>
    <submittedName>
        <fullName evidence="2">Uncharacterized protein</fullName>
    </submittedName>
</protein>
<dbReference type="AlphaFoldDB" id="A0A0A9HD49"/>
<organism evidence="2">
    <name type="scientific">Arundo donax</name>
    <name type="common">Giant reed</name>
    <name type="synonym">Donax arundinaceus</name>
    <dbReference type="NCBI Taxonomy" id="35708"/>
    <lineage>
        <taxon>Eukaryota</taxon>
        <taxon>Viridiplantae</taxon>
        <taxon>Streptophyta</taxon>
        <taxon>Embryophyta</taxon>
        <taxon>Tracheophyta</taxon>
        <taxon>Spermatophyta</taxon>
        <taxon>Magnoliopsida</taxon>
        <taxon>Liliopsida</taxon>
        <taxon>Poales</taxon>
        <taxon>Poaceae</taxon>
        <taxon>PACMAD clade</taxon>
        <taxon>Arundinoideae</taxon>
        <taxon>Arundineae</taxon>
        <taxon>Arundo</taxon>
    </lineage>
</organism>
<evidence type="ECO:0000256" key="1">
    <source>
        <dbReference type="SAM" id="Phobius"/>
    </source>
</evidence>
<keyword evidence="1" id="KW-0812">Transmembrane</keyword>
<evidence type="ECO:0000313" key="2">
    <source>
        <dbReference type="EMBL" id="JAE34647.1"/>
    </source>
</evidence>
<keyword evidence="1" id="KW-1133">Transmembrane helix</keyword>